<evidence type="ECO:0000256" key="1">
    <source>
        <dbReference type="ARBA" id="ARBA00007606"/>
    </source>
</evidence>
<keyword evidence="3" id="KW-0812">Transmembrane</keyword>
<proteinExistence type="inferred from homology"/>
<dbReference type="PROSITE" id="PS00307">
    <property type="entry name" value="LECTIN_LEGUME_BETA"/>
    <property type="match status" value="1"/>
</dbReference>
<dbReference type="InterPro" id="IPR001220">
    <property type="entry name" value="Legume_lectin_dom"/>
</dbReference>
<keyword evidence="3" id="KW-0472">Membrane</keyword>
<dbReference type="GO" id="GO:0030246">
    <property type="term" value="F:carbohydrate binding"/>
    <property type="evidence" value="ECO:0007669"/>
    <property type="project" value="UniProtKB-KW"/>
</dbReference>
<dbReference type="InterPro" id="IPR050258">
    <property type="entry name" value="Leguminous_Lectin"/>
</dbReference>
<dbReference type="InterPro" id="IPR019825">
    <property type="entry name" value="Lectin_legB_Mn/Ca_BS"/>
</dbReference>
<dbReference type="Pfam" id="PF00139">
    <property type="entry name" value="Lectin_legB"/>
    <property type="match status" value="1"/>
</dbReference>
<sequence length="355" mass="39295">MSLLSSSRYLLVFFLLDFCLKAFPKEQNRSFDAKNFGPDANLSRLFALYGDAKAVKSSRSVRISGSGAFSAGRMICRKPINLVEGYPRKMVSFSVHFEFSMSGVNGDGLAFIMVPVVFPLNIFNGGSMGMLEEKDMKFLAVEFDTFKDEKYGDLNNNHVGVDLGSLVSVKVSNVSSIKLELNSGEKLQSWIDYEANSKVLEVRLGRLGGNKQVDPLLSHHIDLSRMWKNEDVLLGLTSSSGNSSQKCDIYSWNFVSRTMPHWMHSEPMNPETFVDKGGEEIKVHRTRNDCAMKILAALIFGGGCGALGAFVVLFVFAIFGGRRPVTPEDLAVQPEKLEHKTLVSAIDKPIQDGKK</sequence>
<keyword evidence="8" id="KW-1185">Reference proteome</keyword>
<keyword evidence="6" id="KW-0418">Kinase</keyword>
<dbReference type="EMBL" id="KQ991570">
    <property type="protein sequence ID" value="KZV51740.1"/>
    <property type="molecule type" value="Genomic_DNA"/>
</dbReference>
<organism evidence="6 8">
    <name type="scientific">Dorcoceras hygrometricum</name>
    <dbReference type="NCBI Taxonomy" id="472368"/>
    <lineage>
        <taxon>Eukaryota</taxon>
        <taxon>Viridiplantae</taxon>
        <taxon>Streptophyta</taxon>
        <taxon>Embryophyta</taxon>
        <taxon>Tracheophyta</taxon>
        <taxon>Spermatophyta</taxon>
        <taxon>Magnoliopsida</taxon>
        <taxon>eudicotyledons</taxon>
        <taxon>Gunneridae</taxon>
        <taxon>Pentapetalae</taxon>
        <taxon>asterids</taxon>
        <taxon>lamiids</taxon>
        <taxon>Lamiales</taxon>
        <taxon>Gesneriaceae</taxon>
        <taxon>Didymocarpoideae</taxon>
        <taxon>Trichosporeae</taxon>
        <taxon>Loxocarpinae</taxon>
        <taxon>Dorcoceras</taxon>
    </lineage>
</organism>
<dbReference type="Proteomes" id="UP000250235">
    <property type="component" value="Unassembled WGS sequence"/>
</dbReference>
<dbReference type="CDD" id="cd06899">
    <property type="entry name" value="lectin_legume_LecRK_Arcelin_ConA"/>
    <property type="match status" value="1"/>
</dbReference>
<keyword evidence="2 6" id="KW-0430">Lectin</keyword>
<feature type="transmembrane region" description="Helical" evidence="3">
    <location>
        <begin position="294"/>
        <end position="319"/>
    </location>
</feature>
<accession>A0A2Z7ALD4</accession>
<dbReference type="OrthoDB" id="2019747at2759"/>
<dbReference type="PANTHER" id="PTHR32401">
    <property type="entry name" value="CONCANAVALIN A-LIKE LECTIN FAMILY PROTEIN"/>
    <property type="match status" value="1"/>
</dbReference>
<evidence type="ECO:0000259" key="5">
    <source>
        <dbReference type="Pfam" id="PF00139"/>
    </source>
</evidence>
<dbReference type="Gene3D" id="2.60.120.200">
    <property type="match status" value="1"/>
</dbReference>
<dbReference type="GO" id="GO:0016301">
    <property type="term" value="F:kinase activity"/>
    <property type="evidence" value="ECO:0007669"/>
    <property type="project" value="UniProtKB-KW"/>
</dbReference>
<feature type="chain" id="PRO_5040678820" evidence="4">
    <location>
        <begin position="23"/>
        <end position="355"/>
    </location>
</feature>
<reference evidence="6" key="2">
    <citation type="submission" date="2016-02" db="EMBL/GenBank/DDBJ databases">
        <authorList>
            <person name="Alioto T."/>
            <person name="Alioto T."/>
        </authorList>
    </citation>
    <scope>NUCLEOTIDE SEQUENCE</scope>
</reference>
<comment type="similarity">
    <text evidence="1">Belongs to the leguminous lectin family.</text>
</comment>
<dbReference type="AlphaFoldDB" id="A0A2Z7ALD4"/>
<dbReference type="SUPFAM" id="SSF49899">
    <property type="entry name" value="Concanavalin A-like lectins/glucanases"/>
    <property type="match status" value="1"/>
</dbReference>
<keyword evidence="3" id="KW-1133">Transmembrane helix</keyword>
<keyword evidence="4" id="KW-0732">Signal</keyword>
<evidence type="ECO:0000256" key="3">
    <source>
        <dbReference type="SAM" id="Phobius"/>
    </source>
</evidence>
<keyword evidence="6" id="KW-0808">Transferase</keyword>
<name>A0A2Z7ALD4_9LAMI</name>
<feature type="signal peptide" evidence="4">
    <location>
        <begin position="1"/>
        <end position="22"/>
    </location>
</feature>
<dbReference type="PANTHER" id="PTHR32401:SF16">
    <property type="entry name" value="CONCANAVALIN A-LIKE LECTIN FAMILY PROTEIN"/>
    <property type="match status" value="1"/>
</dbReference>
<evidence type="ECO:0000256" key="2">
    <source>
        <dbReference type="ARBA" id="ARBA00022734"/>
    </source>
</evidence>
<evidence type="ECO:0000256" key="4">
    <source>
        <dbReference type="SAM" id="SignalP"/>
    </source>
</evidence>
<reference evidence="6 8" key="1">
    <citation type="journal article" date="2015" name="Proc. Natl. Acad. Sci. U.S.A.">
        <title>The resurrection genome of Boea hygrometrica: A blueprint for survival of dehydration.</title>
        <authorList>
            <person name="Xiao L."/>
            <person name="Yang G."/>
            <person name="Zhang L."/>
            <person name="Yang X."/>
            <person name="Zhao S."/>
            <person name="Ji Z."/>
            <person name="Zhou Q."/>
            <person name="Hu M."/>
            <person name="Wang Y."/>
            <person name="Chen M."/>
            <person name="Xu Y."/>
            <person name="Jin H."/>
            <person name="Xiao X."/>
            <person name="Hu G."/>
            <person name="Bao F."/>
            <person name="Hu Y."/>
            <person name="Wan P."/>
            <person name="Li L."/>
            <person name="Deng X."/>
            <person name="Kuang T."/>
            <person name="Xiang C."/>
            <person name="Zhu J.K."/>
            <person name="Oliver M.J."/>
            <person name="He Y."/>
        </authorList>
    </citation>
    <scope>NUCLEOTIDE SEQUENCE [LARGE SCALE GENOMIC DNA]</scope>
    <source>
        <strain evidence="8">cv. XS01</strain>
    </source>
</reference>
<keyword evidence="6" id="KW-0675">Receptor</keyword>
<evidence type="ECO:0000313" key="7">
    <source>
        <dbReference type="EMBL" id="KZV51740.1"/>
    </source>
</evidence>
<dbReference type="EMBL" id="KV014327">
    <property type="protein sequence ID" value="KZV22644.1"/>
    <property type="molecule type" value="Genomic_DNA"/>
</dbReference>
<evidence type="ECO:0000313" key="6">
    <source>
        <dbReference type="EMBL" id="KZV22644.1"/>
    </source>
</evidence>
<protein>
    <submittedName>
        <fullName evidence="6">L-type lectin-domain containing receptor kinase VIII.2</fullName>
    </submittedName>
</protein>
<feature type="domain" description="Legume lectin" evidence="5">
    <location>
        <begin position="30"/>
        <end position="265"/>
    </location>
</feature>
<dbReference type="InterPro" id="IPR013320">
    <property type="entry name" value="ConA-like_dom_sf"/>
</dbReference>
<evidence type="ECO:0000313" key="8">
    <source>
        <dbReference type="Proteomes" id="UP000250235"/>
    </source>
</evidence>
<gene>
    <name evidence="7" type="ORF">F511_11428</name>
    <name evidence="6" type="ORF">F511_44147</name>
</gene>